<dbReference type="InterPro" id="IPR000380">
    <property type="entry name" value="Topo_IA"/>
</dbReference>
<keyword evidence="6" id="KW-0460">Magnesium</keyword>
<dbReference type="AlphaFoldDB" id="E8R4T3"/>
<feature type="compositionally biased region" description="Basic residues" evidence="11">
    <location>
        <begin position="68"/>
        <end position="78"/>
    </location>
</feature>
<dbReference type="PROSITE" id="PS50880">
    <property type="entry name" value="TOPRIM"/>
    <property type="match status" value="1"/>
</dbReference>
<evidence type="ECO:0000256" key="5">
    <source>
        <dbReference type="ARBA" id="ARBA00022833"/>
    </source>
</evidence>
<dbReference type="PROSITE" id="PS52039">
    <property type="entry name" value="TOPO_IA_2"/>
    <property type="match status" value="1"/>
</dbReference>
<dbReference type="InterPro" id="IPR023405">
    <property type="entry name" value="Topo_IA_core_domain"/>
</dbReference>
<dbReference type="PANTHER" id="PTHR42785">
    <property type="entry name" value="DNA TOPOISOMERASE, TYPE IA, CORE"/>
    <property type="match status" value="1"/>
</dbReference>
<dbReference type="eggNOG" id="COG0550">
    <property type="taxonomic scope" value="Bacteria"/>
</dbReference>
<dbReference type="InterPro" id="IPR034149">
    <property type="entry name" value="TOPRIM_TopoI"/>
</dbReference>
<feature type="domain" description="Toprim" evidence="12">
    <location>
        <begin position="120"/>
        <end position="230"/>
    </location>
</feature>
<keyword evidence="5" id="KW-0862">Zinc</keyword>
<dbReference type="SMART" id="SM00436">
    <property type="entry name" value="TOP1Bc"/>
    <property type="match status" value="1"/>
</dbReference>
<dbReference type="InterPro" id="IPR005733">
    <property type="entry name" value="TopoI_bac-type"/>
</dbReference>
<dbReference type="GO" id="GO:0006265">
    <property type="term" value="P:DNA topological change"/>
    <property type="evidence" value="ECO:0007669"/>
    <property type="project" value="UniProtKB-UniRule"/>
</dbReference>
<dbReference type="eggNOG" id="COG0551">
    <property type="taxonomic scope" value="Bacteria"/>
</dbReference>
<comment type="subunit">
    <text evidence="10">Monomer.</text>
</comment>
<dbReference type="Proteomes" id="UP000008631">
    <property type="component" value="Chromosome"/>
</dbReference>
<comment type="catalytic activity">
    <reaction evidence="1 10">
        <text>ATP-independent breakage of single-stranded DNA, followed by passage and rejoining.</text>
        <dbReference type="EC" id="5.6.2.1"/>
    </reaction>
</comment>
<dbReference type="InterPro" id="IPR023406">
    <property type="entry name" value="Topo_IA_AS"/>
</dbReference>
<evidence type="ECO:0000256" key="11">
    <source>
        <dbReference type="SAM" id="MobiDB-lite"/>
    </source>
</evidence>
<feature type="site" description="Interaction with DNA" evidence="10">
    <location>
        <position position="424"/>
    </location>
</feature>
<dbReference type="GO" id="GO:0003677">
    <property type="term" value="F:DNA binding"/>
    <property type="evidence" value="ECO:0007669"/>
    <property type="project" value="UniProtKB-KW"/>
</dbReference>
<dbReference type="InterPro" id="IPR003601">
    <property type="entry name" value="Topo_IA_2"/>
</dbReference>
<dbReference type="FunCoup" id="E8R4T3">
    <property type="interactions" value="485"/>
</dbReference>
<dbReference type="Pfam" id="PF01751">
    <property type="entry name" value="Toprim"/>
    <property type="match status" value="1"/>
</dbReference>
<evidence type="ECO:0000259" key="13">
    <source>
        <dbReference type="PROSITE" id="PS52039"/>
    </source>
</evidence>
<dbReference type="HOGENOM" id="CLU_002929_4_3_0"/>
<dbReference type="InterPro" id="IPR013826">
    <property type="entry name" value="Topo_IA_cen_sub3"/>
</dbReference>
<dbReference type="EC" id="5.6.2.1" evidence="10"/>
<dbReference type="KEGG" id="ipa:Isop_1091"/>
<feature type="compositionally biased region" description="Low complexity" evidence="11">
    <location>
        <begin position="1"/>
        <end position="16"/>
    </location>
</feature>
<dbReference type="Pfam" id="PF01396">
    <property type="entry name" value="Zn_ribbon_Top1"/>
    <property type="match status" value="5"/>
</dbReference>
<comment type="function">
    <text evidence="10">Releases the supercoiling and torsional tension of DNA, which is introduced during the DNA replication and transcription, by transiently cleaving and rejoining one strand of the DNA duplex. Introduces a single-strand break via transesterification at a target site in duplex DNA. The scissile phosphodiester is attacked by the catalytic tyrosine of the enzyme, resulting in the formation of a DNA-(5'-phosphotyrosyl)-enzyme intermediate and the expulsion of a 3'-OH DNA strand. The free DNA strand then undergoes passage around the unbroken strand, thus removing DNA supercoils. Finally, in the religation step, the DNA 3'-OH attacks the covalent intermediate to expel the active-site tyrosine and restore the DNA phosphodiester backbone.</text>
</comment>
<dbReference type="SMART" id="SM00437">
    <property type="entry name" value="TOP1Ac"/>
    <property type="match status" value="1"/>
</dbReference>
<dbReference type="PROSITE" id="PS00396">
    <property type="entry name" value="TOPO_IA_1"/>
    <property type="match status" value="1"/>
</dbReference>
<feature type="region of interest" description="Disordered" evidence="11">
    <location>
        <begin position="1"/>
        <end position="117"/>
    </location>
</feature>
<dbReference type="NCBIfam" id="TIGR01051">
    <property type="entry name" value="topA_bact"/>
    <property type="match status" value="1"/>
</dbReference>
<dbReference type="Gene3D" id="3.40.50.140">
    <property type="match status" value="1"/>
</dbReference>
<accession>E8R4T3</accession>
<dbReference type="PRINTS" id="PR00417">
    <property type="entry name" value="PRTPISMRASEI"/>
</dbReference>
<gene>
    <name evidence="10" type="primary">topA</name>
    <name evidence="14" type="ordered locus">Isop_1091</name>
</gene>
<keyword evidence="7 10" id="KW-0799">Topoisomerase</keyword>
<dbReference type="InterPro" id="IPR013825">
    <property type="entry name" value="Topo_IA_cen_sub2"/>
</dbReference>
<keyword evidence="4" id="KW-0863">Zinc-finger</keyword>
<keyword evidence="15" id="KW-1185">Reference proteome</keyword>
<evidence type="ECO:0000256" key="10">
    <source>
        <dbReference type="HAMAP-Rule" id="MF_00952"/>
    </source>
</evidence>
<evidence type="ECO:0000259" key="12">
    <source>
        <dbReference type="PROSITE" id="PS50880"/>
    </source>
</evidence>
<evidence type="ECO:0000256" key="3">
    <source>
        <dbReference type="ARBA" id="ARBA00022723"/>
    </source>
</evidence>
<dbReference type="Gene3D" id="2.70.20.10">
    <property type="entry name" value="Topoisomerase I, domain 3"/>
    <property type="match status" value="1"/>
</dbReference>
<dbReference type="InterPro" id="IPR003602">
    <property type="entry name" value="Topo_IA_DNA-bd_dom"/>
</dbReference>
<dbReference type="GO" id="GO:0005694">
    <property type="term" value="C:chromosome"/>
    <property type="evidence" value="ECO:0007669"/>
    <property type="project" value="InterPro"/>
</dbReference>
<dbReference type="InterPro" id="IPR013824">
    <property type="entry name" value="Topo_IA_cen_sub1"/>
</dbReference>
<dbReference type="InParanoid" id="E8R4T3"/>
<evidence type="ECO:0000256" key="4">
    <source>
        <dbReference type="ARBA" id="ARBA00022771"/>
    </source>
</evidence>
<dbReference type="SMART" id="SM00493">
    <property type="entry name" value="TOPRIM"/>
    <property type="match status" value="1"/>
</dbReference>
<organism evidence="14 15">
    <name type="scientific">Isosphaera pallida (strain ATCC 43644 / DSM 9630 / IS1B)</name>
    <dbReference type="NCBI Taxonomy" id="575540"/>
    <lineage>
        <taxon>Bacteria</taxon>
        <taxon>Pseudomonadati</taxon>
        <taxon>Planctomycetota</taxon>
        <taxon>Planctomycetia</taxon>
        <taxon>Isosphaerales</taxon>
        <taxon>Isosphaeraceae</taxon>
        <taxon>Isosphaera</taxon>
    </lineage>
</organism>
<feature type="compositionally biased region" description="Basic and acidic residues" evidence="11">
    <location>
        <begin position="31"/>
        <end position="44"/>
    </location>
</feature>
<dbReference type="Gene3D" id="3.30.65.10">
    <property type="entry name" value="Bacterial Topoisomerase I, domain 1"/>
    <property type="match status" value="5"/>
</dbReference>
<feature type="site" description="Interaction with DNA" evidence="10">
    <location>
        <position position="272"/>
    </location>
</feature>
<feature type="site" description="Interaction with DNA" evidence="10">
    <location>
        <position position="257"/>
    </location>
</feature>
<reference evidence="14 15" key="1">
    <citation type="journal article" date="2011" name="Stand. Genomic Sci.">
        <title>Complete genome sequence of Isosphaera pallida type strain (IS1B).</title>
        <authorList>
            <consortium name="US DOE Joint Genome Institute (JGI-PGF)"/>
            <person name="Goker M."/>
            <person name="Cleland D."/>
            <person name="Saunders E."/>
            <person name="Lapidus A."/>
            <person name="Nolan M."/>
            <person name="Lucas S."/>
            <person name="Hammon N."/>
            <person name="Deshpande S."/>
            <person name="Cheng J.F."/>
            <person name="Tapia R."/>
            <person name="Han C."/>
            <person name="Goodwin L."/>
            <person name="Pitluck S."/>
            <person name="Liolios K."/>
            <person name="Pagani I."/>
            <person name="Ivanova N."/>
            <person name="Mavromatis K."/>
            <person name="Pati A."/>
            <person name="Chen A."/>
            <person name="Palaniappan K."/>
            <person name="Land M."/>
            <person name="Hauser L."/>
            <person name="Chang Y.J."/>
            <person name="Jeffries C.D."/>
            <person name="Detter J.C."/>
            <person name="Beck B."/>
            <person name="Woyke T."/>
            <person name="Bristow J."/>
            <person name="Eisen J.A."/>
            <person name="Markowitz V."/>
            <person name="Hugenholtz P."/>
            <person name="Kyrpides N.C."/>
            <person name="Klenk H.P."/>
        </authorList>
    </citation>
    <scope>NUCLEOTIDE SEQUENCE [LARGE SCALE GENOMIC DNA]</scope>
    <source>
        <strain evidence="15">ATCC 43644 / DSM 9630 / IS1B</strain>
    </source>
</reference>
<feature type="site" description="Interaction with DNA" evidence="10">
    <location>
        <position position="150"/>
    </location>
</feature>
<protein>
    <recommendedName>
        <fullName evidence="10">DNA topoisomerase 1</fullName>
        <ecNumber evidence="10">5.6.2.1</ecNumber>
    </recommendedName>
    <alternativeName>
        <fullName evidence="10">DNA topoisomerase I</fullName>
    </alternativeName>
</protein>
<dbReference type="GO" id="GO:0008270">
    <property type="term" value="F:zinc ion binding"/>
    <property type="evidence" value="ECO:0007669"/>
    <property type="project" value="UniProtKB-KW"/>
</dbReference>
<proteinExistence type="inferred from homology"/>
<dbReference type="InterPro" id="IPR006171">
    <property type="entry name" value="TOPRIM_dom"/>
</dbReference>
<dbReference type="GO" id="GO:0003917">
    <property type="term" value="F:DNA topoisomerase type I (single strand cut, ATP-independent) activity"/>
    <property type="evidence" value="ECO:0007669"/>
    <property type="project" value="UniProtKB-UniRule"/>
</dbReference>
<dbReference type="CDD" id="cd03363">
    <property type="entry name" value="TOPRIM_TopoIA_TopoI"/>
    <property type="match status" value="1"/>
</dbReference>
<feature type="domain" description="Topo IA-type catalytic" evidence="13">
    <location>
        <begin position="246"/>
        <end position="678"/>
    </location>
</feature>
<feature type="region of interest" description="Interaction with DNA" evidence="10">
    <location>
        <begin position="282"/>
        <end position="287"/>
    </location>
</feature>
<feature type="site" description="Interaction with DNA" evidence="10">
    <location>
        <position position="260"/>
    </location>
</feature>
<feature type="site" description="Interaction with DNA" evidence="10">
    <location>
        <position position="256"/>
    </location>
</feature>
<evidence type="ECO:0000256" key="8">
    <source>
        <dbReference type="ARBA" id="ARBA00023125"/>
    </source>
</evidence>
<dbReference type="InterPro" id="IPR013497">
    <property type="entry name" value="Topo_IA_cen"/>
</dbReference>
<evidence type="ECO:0000256" key="6">
    <source>
        <dbReference type="ARBA" id="ARBA00022842"/>
    </source>
</evidence>
<dbReference type="SUPFAM" id="SSF57783">
    <property type="entry name" value="Zinc beta-ribbon"/>
    <property type="match status" value="4"/>
</dbReference>
<keyword evidence="9 10" id="KW-0413">Isomerase</keyword>
<feature type="site" description="Interaction with DNA" evidence="10">
    <location>
        <position position="610"/>
    </location>
</feature>
<dbReference type="Gene3D" id="1.10.290.10">
    <property type="entry name" value="Topoisomerase I, domain 4"/>
    <property type="match status" value="1"/>
</dbReference>
<evidence type="ECO:0000313" key="15">
    <source>
        <dbReference type="Proteomes" id="UP000008631"/>
    </source>
</evidence>
<evidence type="ECO:0000256" key="9">
    <source>
        <dbReference type="ARBA" id="ARBA00023235"/>
    </source>
</evidence>
<evidence type="ECO:0000256" key="2">
    <source>
        <dbReference type="ARBA" id="ARBA00009446"/>
    </source>
</evidence>
<dbReference type="PANTHER" id="PTHR42785:SF1">
    <property type="entry name" value="DNA TOPOISOMERASE"/>
    <property type="match status" value="1"/>
</dbReference>
<evidence type="ECO:0000256" key="1">
    <source>
        <dbReference type="ARBA" id="ARBA00000213"/>
    </source>
</evidence>
<keyword evidence="8 10" id="KW-0238">DNA-binding</keyword>
<dbReference type="HAMAP" id="MF_00952">
    <property type="entry name" value="Topoisom_1_prok"/>
    <property type="match status" value="1"/>
</dbReference>
<comment type="similarity">
    <text evidence="2 10">Belongs to the type IA topoisomerase family.</text>
</comment>
<dbReference type="Pfam" id="PF01131">
    <property type="entry name" value="Topoisom_bac"/>
    <property type="match status" value="1"/>
</dbReference>
<dbReference type="STRING" id="575540.Isop_1091"/>
<dbReference type="InterPro" id="IPR028612">
    <property type="entry name" value="Topoisom_1_IA"/>
</dbReference>
<dbReference type="InterPro" id="IPR013498">
    <property type="entry name" value="Topo_IA_Znf"/>
</dbReference>
<feature type="active site" description="O-(5'-phospho-DNA)-tyrosine intermediate" evidence="10">
    <location>
        <position position="422"/>
    </location>
</feature>
<dbReference type="SUPFAM" id="SSF56712">
    <property type="entry name" value="Prokaryotic type I DNA topoisomerase"/>
    <property type="match status" value="1"/>
</dbReference>
<dbReference type="EMBL" id="CP002353">
    <property type="protein sequence ID" value="ADV61679.1"/>
    <property type="molecule type" value="Genomic_DNA"/>
</dbReference>
<feature type="site" description="Interaction with DNA" evidence="10">
    <location>
        <position position="265"/>
    </location>
</feature>
<sequence>MARFSAASPSRRTTRTSQERSPSRDASIALESHDPTDPIPRFDEVSTDASEPASAHNGATSAASPRTTRTKSVTKKPKAGLSSTATKRTSRKATSAKRSTDNGEPVEGTAGVGSRSGKRQALVIVESPKKAIAIGKFLGSGYVVKASKGHVRDLPKNVLGIDVDHEYRPTYEIIPKKEDTISELKRDANRADVVYLATDPDREGEAIAWHLKEALELPDEKVRRVRFHEITEKAVREAFQHAGPIDHHKVDAQQARRLMDRLMGYPLSQLLWKKVARHLNLSAGRVQSVAVRLIVEREKEIRAFVPEEYWEITATLSAQGKTDELDRFTAKLAEWKGSKFKVDHETQARAIRDALTAAEFVVRSVEDVEKKDPPAPPFKTSTLQQQASIRFRFSSDRTMSIAQQLYQGIDLGDGNTVGLITYMRTDSLRVSDEAIKGVREVIASRYGDAYLPVKPNQYEAGKLAQEAHEAIRPTDLSLTPESIQNRLTHDQFKLYQLIYRRFVASQMTPAIFAVTNVTIEAGEGVFKTQGKMLKFDGYRKVLPPAGKQEDALLPPLVPHQILDLHALEPSQHFTQPPPRYNEASLIKALEKENIGRPSTYATIIQKIQERNYVEQKDRRFYATNLGMVVTDLLVEHFPKMLDLKYTSHIEDELDRIMSAEARMVQVLDEFYHPFQDALKVAETRMPKVQIPSDKVCPTCGAPMVEKYNKAGKFLGCSRYPDCTTIMSADGTLKKAAVETEYQCLKCGKPLVMREGKRGEFLSCSGYPECKETYQLDEDGRLIPTREETDYICSKCGKPMLKRQGPRGPFLGCSGYPKCKNTIQLDDQGQPVKTIEIDVKCPKCGGPMAIKQSWRGPFLGCLNYPKCRGTAPIPPELKESHPELFVNTRAEDPIKAALKSLTIDEPCSKCGKPMVARQGKKGFFLGCTGYPKCREVREPDEATLERIQQAVAAAEGLTAGSPAAT</sequence>
<name>E8R4T3_ISOPI</name>
<evidence type="ECO:0000313" key="14">
    <source>
        <dbReference type="EMBL" id="ADV61679.1"/>
    </source>
</evidence>
<dbReference type="CDD" id="cd00186">
    <property type="entry name" value="TOP1Ac"/>
    <property type="match status" value="1"/>
</dbReference>
<evidence type="ECO:0000256" key="7">
    <source>
        <dbReference type="ARBA" id="ARBA00023029"/>
    </source>
</evidence>
<keyword evidence="3" id="KW-0479">Metal-binding</keyword>
<dbReference type="Gene3D" id="1.10.460.10">
    <property type="entry name" value="Topoisomerase I, domain 2"/>
    <property type="match status" value="1"/>
</dbReference>